<dbReference type="InterPro" id="IPR050445">
    <property type="entry name" value="Bact_polysacc_biosynth/exp"/>
</dbReference>
<organism evidence="1 2">
    <name type="scientific">Novosphingobium clariflavum</name>
    <dbReference type="NCBI Taxonomy" id="2029884"/>
    <lineage>
        <taxon>Bacteria</taxon>
        <taxon>Pseudomonadati</taxon>
        <taxon>Pseudomonadota</taxon>
        <taxon>Alphaproteobacteria</taxon>
        <taxon>Sphingomonadales</taxon>
        <taxon>Sphingomonadaceae</taxon>
        <taxon>Novosphingobium</taxon>
    </lineage>
</organism>
<dbReference type="PANTHER" id="PTHR32309">
    <property type="entry name" value="TYROSINE-PROTEIN KINASE"/>
    <property type="match status" value="1"/>
</dbReference>
<comment type="caution">
    <text evidence="1">The sequence shown here is derived from an EMBL/GenBank/DDBJ whole genome shotgun (WGS) entry which is preliminary data.</text>
</comment>
<evidence type="ECO:0000313" key="2">
    <source>
        <dbReference type="Proteomes" id="UP001589858"/>
    </source>
</evidence>
<sequence>MPSLIGMLAASRVLATAWARAALFGTLCLVAVLLALFPQRYLAAASLTPTDPDSLGLGGTLGQLGAINNVFGNQAAIEVALRVGRSVSVRDRVIARLGLVERIDLGDRIAAQRWLERRVTVRSLRGGIILVTLDDADPRLAQDVVGAYVTAIRDDLAKIARRQTAYKRQVLLELVGAANDRLDKAQVAYDRFRLGTRAAMPDVKAALLSSQVADIEATIQARTVELQTARQTYTDDHLSVKRLRAEIAALQGQLGRLRATGRGGDGTVGQVVAESSELYRRERELAVAKTLYEGYLRYLQGTAVEDMTSTAAVRVLEPPHIETARQVWWPAAAVGGAALLVWLAIEFYRLRPPLAPRPHKAGEQEPHGA</sequence>
<protein>
    <submittedName>
        <fullName evidence="1">Uncharacterized protein</fullName>
    </submittedName>
</protein>
<gene>
    <name evidence="1" type="ORF">ACFFF8_04995</name>
</gene>
<dbReference type="Proteomes" id="UP001589858">
    <property type="component" value="Unassembled WGS sequence"/>
</dbReference>
<evidence type="ECO:0000313" key="1">
    <source>
        <dbReference type="EMBL" id="MFC0683942.1"/>
    </source>
</evidence>
<dbReference type="RefSeq" id="WP_267223282.1">
    <property type="nucleotide sequence ID" value="NZ_JAPCWC010000021.1"/>
</dbReference>
<reference evidence="1 2" key="1">
    <citation type="submission" date="2024-09" db="EMBL/GenBank/DDBJ databases">
        <authorList>
            <person name="Sun Q."/>
            <person name="Mori K."/>
        </authorList>
    </citation>
    <scope>NUCLEOTIDE SEQUENCE [LARGE SCALE GENOMIC DNA]</scope>
    <source>
        <strain evidence="1 2">CICC 11035S</strain>
    </source>
</reference>
<name>A0ABV6S3Y6_9SPHN</name>
<dbReference type="PANTHER" id="PTHR32309:SF13">
    <property type="entry name" value="FERRIC ENTEROBACTIN TRANSPORT PROTEIN FEPE"/>
    <property type="match status" value="1"/>
</dbReference>
<accession>A0ABV6S3Y6</accession>
<proteinExistence type="predicted"/>
<dbReference type="EMBL" id="JBHLTM010000019">
    <property type="protein sequence ID" value="MFC0683942.1"/>
    <property type="molecule type" value="Genomic_DNA"/>
</dbReference>
<keyword evidence="2" id="KW-1185">Reference proteome</keyword>